<evidence type="ECO:0000313" key="4">
    <source>
        <dbReference type="Proteomes" id="UP000178198"/>
    </source>
</evidence>
<organism evidence="3 4">
    <name type="scientific">Flavobacterium commune</name>
    <dbReference type="NCBI Taxonomy" id="1306519"/>
    <lineage>
        <taxon>Bacteria</taxon>
        <taxon>Pseudomonadati</taxon>
        <taxon>Bacteroidota</taxon>
        <taxon>Flavobacteriia</taxon>
        <taxon>Flavobacteriales</taxon>
        <taxon>Flavobacteriaceae</taxon>
        <taxon>Flavobacterium</taxon>
    </lineage>
</organism>
<dbReference type="NCBIfam" id="TIGR04183">
    <property type="entry name" value="Por_Secre_tail"/>
    <property type="match status" value="1"/>
</dbReference>
<name>A0A1D9PBK3_9FLAO</name>
<proteinExistence type="predicted"/>
<evidence type="ECO:0000256" key="1">
    <source>
        <dbReference type="ARBA" id="ARBA00022729"/>
    </source>
</evidence>
<dbReference type="EMBL" id="CP017774">
    <property type="protein sequence ID" value="AOZ99956.1"/>
    <property type="molecule type" value="Genomic_DNA"/>
</dbReference>
<dbReference type="AlphaFoldDB" id="A0A1D9PBK3"/>
<evidence type="ECO:0000313" key="3">
    <source>
        <dbReference type="EMBL" id="AOZ99956.1"/>
    </source>
</evidence>
<evidence type="ECO:0000259" key="2">
    <source>
        <dbReference type="Pfam" id="PF18962"/>
    </source>
</evidence>
<dbReference type="Proteomes" id="UP000178198">
    <property type="component" value="Chromosome"/>
</dbReference>
<reference evidence="3 4" key="1">
    <citation type="submission" date="2016-10" db="EMBL/GenBank/DDBJ databases">
        <title>Complete Genome Sequence of Flavobacterium sp. PK15.</title>
        <authorList>
            <person name="Ekwe A."/>
            <person name="Kim S.B."/>
        </authorList>
    </citation>
    <scope>NUCLEOTIDE SEQUENCE [LARGE SCALE GENOMIC DNA]</scope>
    <source>
        <strain evidence="3 4">PK15</strain>
    </source>
</reference>
<protein>
    <recommendedName>
        <fullName evidence="2">Secretion system C-terminal sorting domain-containing protein</fullName>
    </recommendedName>
</protein>
<dbReference type="STRING" id="1306519.BIW12_11245"/>
<dbReference type="InterPro" id="IPR026444">
    <property type="entry name" value="Secre_tail"/>
</dbReference>
<dbReference type="Pfam" id="PF18962">
    <property type="entry name" value="Por_Secre_tail"/>
    <property type="match status" value="1"/>
</dbReference>
<keyword evidence="4" id="KW-1185">Reference proteome</keyword>
<dbReference type="KEGG" id="fcm:BIW12_11245"/>
<accession>A0A1D9PBK3</accession>
<gene>
    <name evidence="3" type="ORF">BIW12_11245</name>
</gene>
<keyword evidence="1" id="KW-0732">Signal</keyword>
<sequence>MVVISCKKAEEASLESPKSTFNSPFPKNNKQLDRIFGETLLVKKYNDTLVLNIKSNKYTNLITTKEGDTLFYGKVCIYRDYYYFNHKVNDTSYYISAFKIKGNLIYGLDFGPQFFAVDENILKGVYKKELVSINSDTTVISLKTNKVELKKLFTIIMNNTVPDTLIQPKSTINTISKNELVTEKDEDDSENLEYSVKAYPNPAVDYINVETNKKSSFQLFISSNKLILEGQLTDGKNKIDISNQQSGLYFLIVKNIENNQSKTMKIIIK</sequence>
<feature type="domain" description="Secretion system C-terminal sorting" evidence="2">
    <location>
        <begin position="199"/>
        <end position="268"/>
    </location>
</feature>